<dbReference type="EMBL" id="JBHSMA010000001">
    <property type="protein sequence ID" value="MFC5408042.1"/>
    <property type="molecule type" value="Genomic_DNA"/>
</dbReference>
<organism evidence="1 2">
    <name type="scientific">Larkinella bovis</name>
    <dbReference type="NCBI Taxonomy" id="683041"/>
    <lineage>
        <taxon>Bacteria</taxon>
        <taxon>Pseudomonadati</taxon>
        <taxon>Bacteroidota</taxon>
        <taxon>Cytophagia</taxon>
        <taxon>Cytophagales</taxon>
        <taxon>Spirosomataceae</taxon>
        <taxon>Larkinella</taxon>
    </lineage>
</organism>
<name>A0ABW0I7E5_9BACT</name>
<evidence type="ECO:0000313" key="2">
    <source>
        <dbReference type="Proteomes" id="UP001596106"/>
    </source>
</evidence>
<keyword evidence="2" id="KW-1185">Reference proteome</keyword>
<reference evidence="2" key="1">
    <citation type="journal article" date="2019" name="Int. J. Syst. Evol. Microbiol.">
        <title>The Global Catalogue of Microorganisms (GCM) 10K type strain sequencing project: providing services to taxonomists for standard genome sequencing and annotation.</title>
        <authorList>
            <consortium name="The Broad Institute Genomics Platform"/>
            <consortium name="The Broad Institute Genome Sequencing Center for Infectious Disease"/>
            <person name="Wu L."/>
            <person name="Ma J."/>
        </authorList>
    </citation>
    <scope>NUCLEOTIDE SEQUENCE [LARGE SCALE GENOMIC DNA]</scope>
    <source>
        <strain evidence="2">CCUG 55250</strain>
    </source>
</reference>
<evidence type="ECO:0000313" key="1">
    <source>
        <dbReference type="EMBL" id="MFC5408042.1"/>
    </source>
</evidence>
<sequence>MNQQLPIHLNVNVHQQHEQIDPQSQELIKAIKENTRVLKDLKKLMKRNLNDHPFTIQKVSKSL</sequence>
<accession>A0ABW0I7E5</accession>
<proteinExistence type="predicted"/>
<protein>
    <submittedName>
        <fullName evidence="1">Uncharacterized protein</fullName>
    </submittedName>
</protein>
<comment type="caution">
    <text evidence="1">The sequence shown here is derived from an EMBL/GenBank/DDBJ whole genome shotgun (WGS) entry which is preliminary data.</text>
</comment>
<dbReference type="Proteomes" id="UP001596106">
    <property type="component" value="Unassembled WGS sequence"/>
</dbReference>
<dbReference type="RefSeq" id="WP_379840729.1">
    <property type="nucleotide sequence ID" value="NZ_JBHSMA010000001.1"/>
</dbReference>
<gene>
    <name evidence="1" type="ORF">ACFPMF_01885</name>
</gene>